<keyword evidence="2" id="KW-1185">Reference proteome</keyword>
<dbReference type="AlphaFoldDB" id="A0AAI8VHI7"/>
<evidence type="ECO:0000313" key="1">
    <source>
        <dbReference type="EMBL" id="CAJ2504525.1"/>
    </source>
</evidence>
<comment type="caution">
    <text evidence="1">The sequence shown here is derived from an EMBL/GenBank/DDBJ whole genome shotgun (WGS) entry which is preliminary data.</text>
</comment>
<evidence type="ECO:0000313" key="2">
    <source>
        <dbReference type="Proteomes" id="UP001295740"/>
    </source>
</evidence>
<reference evidence="1" key="1">
    <citation type="submission" date="2023-10" db="EMBL/GenBank/DDBJ databases">
        <authorList>
            <person name="Hackl T."/>
        </authorList>
    </citation>
    <scope>NUCLEOTIDE SEQUENCE</scope>
</reference>
<proteinExistence type="predicted"/>
<dbReference type="EMBL" id="CAUWAG010000006">
    <property type="protein sequence ID" value="CAJ2504525.1"/>
    <property type="molecule type" value="Genomic_DNA"/>
</dbReference>
<dbReference type="Proteomes" id="UP001295740">
    <property type="component" value="Unassembled WGS sequence"/>
</dbReference>
<protein>
    <submittedName>
        <fullName evidence="1">Uu.00g119190.m01.CDS01</fullName>
    </submittedName>
</protein>
<organism evidence="1 2">
    <name type="scientific">Anthostomella pinea</name>
    <dbReference type="NCBI Taxonomy" id="933095"/>
    <lineage>
        <taxon>Eukaryota</taxon>
        <taxon>Fungi</taxon>
        <taxon>Dikarya</taxon>
        <taxon>Ascomycota</taxon>
        <taxon>Pezizomycotina</taxon>
        <taxon>Sordariomycetes</taxon>
        <taxon>Xylariomycetidae</taxon>
        <taxon>Xylariales</taxon>
        <taxon>Xylariaceae</taxon>
        <taxon>Anthostomella</taxon>
    </lineage>
</organism>
<accession>A0AAI8VHI7</accession>
<name>A0AAI8VHI7_9PEZI</name>
<sequence>MAIQNLPVVLRVPVRDYLLGGKRLLVQSSNLDLQSATPNIIVRHVEGNIKNETRIVKSAEELTPDGKGKVYHAEAHGILVSATSKASHSPVWVPGNINKASKKDETYVVDLATFEASKVPIAQVCWVPSRQGPDGTLYTILGSTLRLAMEKSKHEERIPVIV</sequence>
<gene>
    <name evidence="1" type="ORF">KHLLAP_LOCUS4993</name>
</gene>